<evidence type="ECO:0000256" key="2">
    <source>
        <dbReference type="ARBA" id="ARBA00022448"/>
    </source>
</evidence>
<comment type="caution">
    <text evidence="8">The sequence shown here is derived from an EMBL/GenBank/DDBJ whole genome shotgun (WGS) entry which is preliminary data.</text>
</comment>
<evidence type="ECO:0000256" key="4">
    <source>
        <dbReference type="ARBA" id="ARBA00022958"/>
    </source>
</evidence>
<keyword evidence="6" id="KW-0812">Transmembrane</keyword>
<evidence type="ECO:0000256" key="6">
    <source>
        <dbReference type="SAM" id="Phobius"/>
    </source>
</evidence>
<accession>A0A166DC71</accession>
<evidence type="ECO:0000256" key="1">
    <source>
        <dbReference type="ARBA" id="ARBA00004141"/>
    </source>
</evidence>
<dbReference type="GO" id="GO:0012505">
    <property type="term" value="C:endomembrane system"/>
    <property type="evidence" value="ECO:0007669"/>
    <property type="project" value="TreeGrafter"/>
</dbReference>
<feature type="domain" description="Cation/H(+) antiporter C-terminal" evidence="7">
    <location>
        <begin position="333"/>
        <end position="475"/>
    </location>
</feature>
<keyword evidence="6" id="KW-0472">Membrane</keyword>
<dbReference type="InterPro" id="IPR038770">
    <property type="entry name" value="Na+/solute_symporter_sf"/>
</dbReference>
<feature type="transmembrane region" description="Helical" evidence="6">
    <location>
        <begin position="166"/>
        <end position="188"/>
    </location>
</feature>
<dbReference type="PANTHER" id="PTHR32468">
    <property type="entry name" value="CATION/H + ANTIPORTER"/>
    <property type="match status" value="1"/>
</dbReference>
<keyword evidence="3" id="KW-0633">Potassium transport</keyword>
<comment type="subcellular location">
    <subcellularLocation>
        <location evidence="1">Membrane</location>
        <topology evidence="1">Multi-pass membrane protein</topology>
    </subcellularLocation>
</comment>
<dbReference type="GO" id="GO:0016020">
    <property type="term" value="C:membrane"/>
    <property type="evidence" value="ECO:0007669"/>
    <property type="project" value="UniProtKB-SubCell"/>
</dbReference>
<protein>
    <recommendedName>
        <fullName evidence="7">Cation/H(+) antiporter C-terminal domain-containing protein</fullName>
    </recommendedName>
</protein>
<keyword evidence="5" id="KW-0406">Ion transport</keyword>
<dbReference type="GO" id="GO:0098662">
    <property type="term" value="P:inorganic cation transmembrane transport"/>
    <property type="evidence" value="ECO:0007669"/>
    <property type="project" value="TreeGrafter"/>
</dbReference>
<feature type="transmembrane region" description="Helical" evidence="6">
    <location>
        <begin position="54"/>
        <end position="76"/>
    </location>
</feature>
<proteinExistence type="predicted"/>
<dbReference type="GO" id="GO:0006813">
    <property type="term" value="P:potassium ion transport"/>
    <property type="evidence" value="ECO:0007669"/>
    <property type="project" value="UniProtKB-KW"/>
</dbReference>
<reference evidence="8" key="1">
    <citation type="journal article" date="2016" name="Nat. Genet.">
        <title>A high-quality carrot genome assembly provides new insights into carotenoid accumulation and asterid genome evolution.</title>
        <authorList>
            <person name="Iorizzo M."/>
            <person name="Ellison S."/>
            <person name="Senalik D."/>
            <person name="Zeng P."/>
            <person name="Satapoomin P."/>
            <person name="Huang J."/>
            <person name="Bowman M."/>
            <person name="Iovene M."/>
            <person name="Sanseverino W."/>
            <person name="Cavagnaro P."/>
            <person name="Yildiz M."/>
            <person name="Macko-Podgorni A."/>
            <person name="Moranska E."/>
            <person name="Grzebelus E."/>
            <person name="Grzebelus D."/>
            <person name="Ashrafi H."/>
            <person name="Zheng Z."/>
            <person name="Cheng S."/>
            <person name="Spooner D."/>
            <person name="Van Deynze A."/>
            <person name="Simon P."/>
        </authorList>
    </citation>
    <scope>NUCLEOTIDE SEQUENCE [LARGE SCALE GENOMIC DNA]</scope>
    <source>
        <tissue evidence="8">Leaf</tissue>
    </source>
</reference>
<dbReference type="InterPro" id="IPR057290">
    <property type="entry name" value="CHX17_C"/>
</dbReference>
<dbReference type="GO" id="GO:0006885">
    <property type="term" value="P:regulation of pH"/>
    <property type="evidence" value="ECO:0007669"/>
    <property type="project" value="TreeGrafter"/>
</dbReference>
<organism evidence="8">
    <name type="scientific">Daucus carota subsp. sativus</name>
    <name type="common">Carrot</name>
    <dbReference type="NCBI Taxonomy" id="79200"/>
    <lineage>
        <taxon>Eukaryota</taxon>
        <taxon>Viridiplantae</taxon>
        <taxon>Streptophyta</taxon>
        <taxon>Embryophyta</taxon>
        <taxon>Tracheophyta</taxon>
        <taxon>Spermatophyta</taxon>
        <taxon>Magnoliopsida</taxon>
        <taxon>eudicotyledons</taxon>
        <taxon>Gunneridae</taxon>
        <taxon>Pentapetalae</taxon>
        <taxon>asterids</taxon>
        <taxon>campanulids</taxon>
        <taxon>Apiales</taxon>
        <taxon>Apiaceae</taxon>
        <taxon>Apioideae</taxon>
        <taxon>Scandiceae</taxon>
        <taxon>Daucinae</taxon>
        <taxon>Daucus</taxon>
        <taxon>Daucus sect. Daucus</taxon>
    </lineage>
</organism>
<dbReference type="InterPro" id="IPR050794">
    <property type="entry name" value="CPA2_transporter"/>
</dbReference>
<dbReference type="EMBL" id="LNRQ01000002">
    <property type="protein sequence ID" value="KZN05074.1"/>
    <property type="molecule type" value="Genomic_DNA"/>
</dbReference>
<gene>
    <name evidence="8" type="ORF">DCAR_005911</name>
</gene>
<sequence length="494" mass="55918">MDHSNSKGLWFGDNPLKFYVPSLLLHLSLSINILTKCFHFFLKPLGQPTIISQTLAGVVLGPSILGQSTTFLSNVFPKETRIVLETTASFGFMLFIFLIGVKVDPIMVYRTGKPLGTALAENLIALLKMPIRDALSLALVMNTKSIAELGFMIQMKHMNQLTAEPYTIMVISVVVITGVISPIVKFLYDPSRRYLAYRRRTILHLRRNEELRVLTCLHSPENVQASNPTKESPINLVVLHLVKLIGRASSLLVPYRQREKPSSKRSESEQIFSAFRKYEQLNYGSWIYGETVETSHAFRNLNKKVLDKAPCSVGVLLDRVKQKNPRYVLSEQLLQKGPDDREALSYGQRMSSNSTIELHLVRFITSNSQNIMGGKERSKMLDDNILSDFKHNTMSSKRVSYQEEVVSSGKDVVSSTRSVGVSHDLVLVGRRHGESLLMYQLKTWRDRGELGEVGETLAYPEYNCEASVLVMQHQTKLWGLHDPEESTHLRKCDF</sequence>
<evidence type="ECO:0000313" key="8">
    <source>
        <dbReference type="EMBL" id="KZN05074.1"/>
    </source>
</evidence>
<keyword evidence="4" id="KW-0630">Potassium</keyword>
<feature type="transmembrane region" description="Helical" evidence="6">
    <location>
        <begin position="20"/>
        <end position="42"/>
    </location>
</feature>
<feature type="transmembrane region" description="Helical" evidence="6">
    <location>
        <begin position="82"/>
        <end position="101"/>
    </location>
</feature>
<dbReference type="AlphaFoldDB" id="A0A166DC71"/>
<evidence type="ECO:0000256" key="3">
    <source>
        <dbReference type="ARBA" id="ARBA00022538"/>
    </source>
</evidence>
<keyword evidence="2" id="KW-0813">Transport</keyword>
<evidence type="ECO:0000259" key="7">
    <source>
        <dbReference type="Pfam" id="PF23259"/>
    </source>
</evidence>
<name>A0A166DC71_DAUCS</name>
<keyword evidence="6" id="KW-1133">Transmembrane helix</keyword>
<dbReference type="Gene3D" id="1.20.1530.20">
    <property type="match status" value="1"/>
</dbReference>
<dbReference type="Gramene" id="KZN05074">
    <property type="protein sequence ID" value="KZN05074"/>
    <property type="gene ID" value="DCAR_005911"/>
</dbReference>
<dbReference type="Pfam" id="PF23259">
    <property type="entry name" value="CHX17_C"/>
    <property type="match status" value="1"/>
</dbReference>
<dbReference type="PANTHER" id="PTHR32468:SF164">
    <property type="entry name" value="OS05G0485000 PROTEIN"/>
    <property type="match status" value="1"/>
</dbReference>
<evidence type="ECO:0000256" key="5">
    <source>
        <dbReference type="ARBA" id="ARBA00023065"/>
    </source>
</evidence>